<dbReference type="SUPFAM" id="SSF53474">
    <property type="entry name" value="alpha/beta-Hydrolases"/>
    <property type="match status" value="1"/>
</dbReference>
<proteinExistence type="predicted"/>
<gene>
    <name evidence="2" type="ORF">C7443_107230</name>
</gene>
<keyword evidence="3" id="KW-1185">Reference proteome</keyword>
<name>A0A317MU63_9GAMM</name>
<dbReference type="InterPro" id="IPR050266">
    <property type="entry name" value="AB_hydrolase_sf"/>
</dbReference>
<dbReference type="Pfam" id="PF00561">
    <property type="entry name" value="Abhydrolase_1"/>
    <property type="match status" value="1"/>
</dbReference>
<dbReference type="RefSeq" id="WP_170123613.1">
    <property type="nucleotide sequence ID" value="NZ_QGTJ01000007.1"/>
</dbReference>
<dbReference type="PRINTS" id="PR00111">
    <property type="entry name" value="ABHYDROLASE"/>
</dbReference>
<protein>
    <submittedName>
        <fullName evidence="2">Pimeloyl-ACP methyl ester carboxylesterase</fullName>
    </submittedName>
</protein>
<dbReference type="InterPro" id="IPR000073">
    <property type="entry name" value="AB_hydrolase_1"/>
</dbReference>
<dbReference type="PANTHER" id="PTHR43798:SF33">
    <property type="entry name" value="HYDROLASE, PUTATIVE (AFU_ORTHOLOGUE AFUA_2G14860)-RELATED"/>
    <property type="match status" value="1"/>
</dbReference>
<dbReference type="Gene3D" id="3.40.50.1820">
    <property type="entry name" value="alpha/beta hydrolase"/>
    <property type="match status" value="1"/>
</dbReference>
<dbReference type="Proteomes" id="UP000246569">
    <property type="component" value="Unassembled WGS sequence"/>
</dbReference>
<dbReference type="PANTHER" id="PTHR43798">
    <property type="entry name" value="MONOACYLGLYCEROL LIPASE"/>
    <property type="match status" value="1"/>
</dbReference>
<sequence length="297" mass="31691">MPFIALPAGTLHVREAGNGPRVLLLIHGNCASSRWWNNLLCSPPEGLRLLAPDLRGCGESMRPGSGYDVATLATDLHAVLDACGVECCDIVGHSLGGAVALQMALDAPQRCRSLLLATPAPADGMPLQAPFSWLGAERTAQLFPNIALNRTVLTRALPRVAPGLHDPAALAELLDDALACEHAAVAGFTASLMAFNVIELLHSLTCPTLLLAGALDPLVPPLQLQATTTALPHSHLLIWPDCGHAPQLEHSQRFISLLTRWLADPAAVLNEAPLEWPFVEPTDPGLLRRLRQWVGLD</sequence>
<dbReference type="GO" id="GO:0016020">
    <property type="term" value="C:membrane"/>
    <property type="evidence" value="ECO:0007669"/>
    <property type="project" value="TreeGrafter"/>
</dbReference>
<dbReference type="AlphaFoldDB" id="A0A317MU63"/>
<organism evidence="2 3">
    <name type="scientific">Plasticicumulans acidivorans</name>
    <dbReference type="NCBI Taxonomy" id="886464"/>
    <lineage>
        <taxon>Bacteria</taxon>
        <taxon>Pseudomonadati</taxon>
        <taxon>Pseudomonadota</taxon>
        <taxon>Gammaproteobacteria</taxon>
        <taxon>Candidatus Competibacteraceae</taxon>
        <taxon>Plasticicumulans</taxon>
    </lineage>
</organism>
<evidence type="ECO:0000313" key="3">
    <source>
        <dbReference type="Proteomes" id="UP000246569"/>
    </source>
</evidence>
<dbReference type="InterPro" id="IPR029058">
    <property type="entry name" value="AB_hydrolase_fold"/>
</dbReference>
<dbReference type="EMBL" id="QGTJ01000007">
    <property type="protein sequence ID" value="PWV60655.1"/>
    <property type="molecule type" value="Genomic_DNA"/>
</dbReference>
<feature type="domain" description="AB hydrolase-1" evidence="1">
    <location>
        <begin position="22"/>
        <end position="250"/>
    </location>
</feature>
<reference evidence="2 3" key="1">
    <citation type="submission" date="2018-05" db="EMBL/GenBank/DDBJ databases">
        <title>Genomic Encyclopedia of Type Strains, Phase IV (KMG-IV): sequencing the most valuable type-strain genomes for metagenomic binning, comparative biology and taxonomic classification.</title>
        <authorList>
            <person name="Goeker M."/>
        </authorList>
    </citation>
    <scope>NUCLEOTIDE SEQUENCE [LARGE SCALE GENOMIC DNA]</scope>
    <source>
        <strain evidence="2 3">DSM 23606</strain>
    </source>
</reference>
<evidence type="ECO:0000259" key="1">
    <source>
        <dbReference type="Pfam" id="PF00561"/>
    </source>
</evidence>
<evidence type="ECO:0000313" key="2">
    <source>
        <dbReference type="EMBL" id="PWV60655.1"/>
    </source>
</evidence>
<comment type="caution">
    <text evidence="2">The sequence shown here is derived from an EMBL/GenBank/DDBJ whole genome shotgun (WGS) entry which is preliminary data.</text>
</comment>
<accession>A0A317MU63</accession>